<feature type="compositionally biased region" description="Low complexity" evidence="1">
    <location>
        <begin position="213"/>
        <end position="240"/>
    </location>
</feature>
<protein>
    <recommendedName>
        <fullName evidence="2">BTB domain-containing protein</fullName>
    </recommendedName>
</protein>
<dbReference type="InterPro" id="IPR011333">
    <property type="entry name" value="SKP1/BTB/POZ_sf"/>
</dbReference>
<accession>A0ABY7FCJ0</accession>
<dbReference type="Pfam" id="PF00651">
    <property type="entry name" value="BTB"/>
    <property type="match status" value="1"/>
</dbReference>
<dbReference type="Gene3D" id="3.30.710.10">
    <property type="entry name" value="Potassium Channel Kv1.1, Chain A"/>
    <property type="match status" value="1"/>
</dbReference>
<dbReference type="InterPro" id="IPR000210">
    <property type="entry name" value="BTB/POZ_dom"/>
</dbReference>
<dbReference type="PROSITE" id="PS50097">
    <property type="entry name" value="BTB"/>
    <property type="match status" value="1"/>
</dbReference>
<organism evidence="3 4">
    <name type="scientific">Mya arenaria</name>
    <name type="common">Soft-shell clam</name>
    <dbReference type="NCBI Taxonomy" id="6604"/>
    <lineage>
        <taxon>Eukaryota</taxon>
        <taxon>Metazoa</taxon>
        <taxon>Spiralia</taxon>
        <taxon>Lophotrochozoa</taxon>
        <taxon>Mollusca</taxon>
        <taxon>Bivalvia</taxon>
        <taxon>Autobranchia</taxon>
        <taxon>Heteroconchia</taxon>
        <taxon>Euheterodonta</taxon>
        <taxon>Imparidentia</taxon>
        <taxon>Neoheterodontei</taxon>
        <taxon>Myida</taxon>
        <taxon>Myoidea</taxon>
        <taxon>Myidae</taxon>
        <taxon>Mya</taxon>
    </lineage>
</organism>
<evidence type="ECO:0000313" key="3">
    <source>
        <dbReference type="EMBL" id="WAR19852.1"/>
    </source>
</evidence>
<dbReference type="SUPFAM" id="SSF54695">
    <property type="entry name" value="POZ domain"/>
    <property type="match status" value="1"/>
</dbReference>
<feature type="region of interest" description="Disordered" evidence="1">
    <location>
        <begin position="212"/>
        <end position="304"/>
    </location>
</feature>
<keyword evidence="4" id="KW-1185">Reference proteome</keyword>
<feature type="compositionally biased region" description="Basic residues" evidence="1">
    <location>
        <begin position="256"/>
        <end position="267"/>
    </location>
</feature>
<evidence type="ECO:0000313" key="4">
    <source>
        <dbReference type="Proteomes" id="UP001164746"/>
    </source>
</evidence>
<dbReference type="EMBL" id="CP111022">
    <property type="protein sequence ID" value="WAR19852.1"/>
    <property type="molecule type" value="Genomic_DNA"/>
</dbReference>
<feature type="domain" description="BTB" evidence="2">
    <location>
        <begin position="25"/>
        <end position="96"/>
    </location>
</feature>
<gene>
    <name evidence="3" type="ORF">MAR_001690</name>
</gene>
<proteinExistence type="predicted"/>
<evidence type="ECO:0000259" key="2">
    <source>
        <dbReference type="PROSITE" id="PS50097"/>
    </source>
</evidence>
<dbReference type="Proteomes" id="UP001164746">
    <property type="component" value="Chromosome 11"/>
</dbReference>
<feature type="compositionally biased region" description="Basic and acidic residues" evidence="1">
    <location>
        <begin position="270"/>
        <end position="298"/>
    </location>
</feature>
<dbReference type="CDD" id="cd18186">
    <property type="entry name" value="BTB_POZ_ZBTB_KLHL-like"/>
    <property type="match status" value="1"/>
</dbReference>
<reference evidence="3" key="1">
    <citation type="submission" date="2022-11" db="EMBL/GenBank/DDBJ databases">
        <title>Centuries of genome instability and evolution in soft-shell clam transmissible cancer (bioRxiv).</title>
        <authorList>
            <person name="Hart S.F.M."/>
            <person name="Yonemitsu M.A."/>
            <person name="Giersch R.M."/>
            <person name="Beal B.F."/>
            <person name="Arriagada G."/>
            <person name="Davis B.W."/>
            <person name="Ostrander E.A."/>
            <person name="Goff S.P."/>
            <person name="Metzger M.J."/>
        </authorList>
    </citation>
    <scope>NUCLEOTIDE SEQUENCE</scope>
    <source>
        <strain evidence="3">MELC-2E11</strain>
        <tissue evidence="3">Siphon/mantle</tissue>
    </source>
</reference>
<name>A0ABY7FCJ0_MYAAR</name>
<dbReference type="SMART" id="SM00225">
    <property type="entry name" value="BTB"/>
    <property type="match status" value="1"/>
</dbReference>
<dbReference type="PANTHER" id="PTHR24413">
    <property type="entry name" value="SPECKLE-TYPE POZ PROTEIN"/>
    <property type="match status" value="1"/>
</dbReference>
<sequence>MAEVIEEVNDNDEKSVFETKGFECDEVVFQFETEEGCEELYAPKSFLALASPVFKAMFEGNFKEKSEGVVEITDFSKKYFLEFLLWCNPGTKQLIDKSNVLEVFPIAHKYAVEPLIDWCVDEMMKWLKICQSKVDASYSCLVQILPMLKILHVAVLYSYSRIIDQAIHSIAGCGSGYFAFEEFNIIAGRKDCLFYEELDQLLGKDPDISPRVTLSSTASSTSSKPTDSENSTASSTASKTSDSESDKDMPGESGKQNKKPVKRRKSQASHIEEFLETYVDRQEERHQKEVEERRKMHLSEFTNL</sequence>
<evidence type="ECO:0000256" key="1">
    <source>
        <dbReference type="SAM" id="MobiDB-lite"/>
    </source>
</evidence>
<feature type="compositionally biased region" description="Basic and acidic residues" evidence="1">
    <location>
        <begin position="241"/>
        <end position="250"/>
    </location>
</feature>